<dbReference type="InterPro" id="IPR036188">
    <property type="entry name" value="FAD/NAD-bd_sf"/>
</dbReference>
<dbReference type="GeneID" id="100372728"/>
<evidence type="ECO:0000256" key="3">
    <source>
        <dbReference type="ARBA" id="ARBA00022630"/>
    </source>
</evidence>
<dbReference type="PANTHER" id="PTHR11552">
    <property type="entry name" value="GLUCOSE-METHANOL-CHOLINE GMC OXIDOREDUCTASE"/>
    <property type="match status" value="1"/>
</dbReference>
<dbReference type="SUPFAM" id="SSF51905">
    <property type="entry name" value="FAD/NAD(P)-binding domain"/>
    <property type="match status" value="1"/>
</dbReference>
<sequence length="376" mass="41848">MTNVLNRSARYAATSSHHQGGPMTVSDTAPVTKLPTVVMDAVRELGYKEKDINDGEMLGFMRAQTTVSQDGRRHHTANAFLHPAENRKNLTIRANSVACKILFDGLRAVGVKYRSRFTDTEVYANKEIILCAGTIASSQLLMLSGVGPRNHLENLGISVIADLPVGKNLQDHLILVPMRISGPETLPPPDPKWPDIQLHCQIGYYHRGPNENRFLNFSEMFAKPLQHDISFEERAKKSGLALMVMICRPKSVGEIRLRTTNPFDHPIIDPQYLSHPSDVRTMIEGCRFSKKMTETKAFKKYGAEAEYYNFPNCSHPFDSDGYWEYVVRHASTSVYHTVGTCKMGAVNDPTAVVDSSLRGCASLSSGVIENICLEYG</sequence>
<keyword evidence="4" id="KW-0274">FAD</keyword>
<evidence type="ECO:0000256" key="5">
    <source>
        <dbReference type="SAM" id="MobiDB-lite"/>
    </source>
</evidence>
<dbReference type="RefSeq" id="XP_006817584.1">
    <property type="nucleotide sequence ID" value="XM_006817521.1"/>
</dbReference>
<protein>
    <submittedName>
        <fullName evidence="8">Glucose dehydrogenase [FAD, quinone]-like</fullName>
    </submittedName>
</protein>
<evidence type="ECO:0000256" key="1">
    <source>
        <dbReference type="ARBA" id="ARBA00001974"/>
    </source>
</evidence>
<dbReference type="PANTHER" id="PTHR11552:SF147">
    <property type="entry name" value="CHOLINE DEHYDROGENASE, MITOCHONDRIAL"/>
    <property type="match status" value="1"/>
</dbReference>
<name>A0ABM0MC43_SACKO</name>
<feature type="region of interest" description="Disordered" evidence="5">
    <location>
        <begin position="1"/>
        <end position="28"/>
    </location>
</feature>
<accession>A0ABM0MC43</accession>
<dbReference type="InterPro" id="IPR012132">
    <property type="entry name" value="GMC_OxRdtase"/>
</dbReference>
<feature type="domain" description="Glucose-methanol-choline oxidoreductase N-terminal" evidence="6">
    <location>
        <begin position="133"/>
        <end position="147"/>
    </location>
</feature>
<reference evidence="8" key="1">
    <citation type="submission" date="2025-08" db="UniProtKB">
        <authorList>
            <consortium name="RefSeq"/>
        </authorList>
    </citation>
    <scope>IDENTIFICATION</scope>
    <source>
        <tissue evidence="8">Testes</tissue>
    </source>
</reference>
<evidence type="ECO:0000259" key="6">
    <source>
        <dbReference type="PROSITE" id="PS00624"/>
    </source>
</evidence>
<evidence type="ECO:0000313" key="8">
    <source>
        <dbReference type="RefSeq" id="XP_006817584.1"/>
    </source>
</evidence>
<dbReference type="SUPFAM" id="SSF54373">
    <property type="entry name" value="FAD-linked reductases, C-terminal domain"/>
    <property type="match status" value="1"/>
</dbReference>
<dbReference type="Gene3D" id="3.30.560.10">
    <property type="entry name" value="Glucose Oxidase, domain 3"/>
    <property type="match status" value="1"/>
</dbReference>
<dbReference type="Pfam" id="PF05199">
    <property type="entry name" value="GMC_oxred_C"/>
    <property type="match status" value="1"/>
</dbReference>
<dbReference type="Pfam" id="PF00732">
    <property type="entry name" value="GMC_oxred_N"/>
    <property type="match status" value="1"/>
</dbReference>
<evidence type="ECO:0000256" key="4">
    <source>
        <dbReference type="ARBA" id="ARBA00022827"/>
    </source>
</evidence>
<dbReference type="Proteomes" id="UP000694865">
    <property type="component" value="Unplaced"/>
</dbReference>
<organism evidence="7 8">
    <name type="scientific">Saccoglossus kowalevskii</name>
    <name type="common">Acorn worm</name>
    <dbReference type="NCBI Taxonomy" id="10224"/>
    <lineage>
        <taxon>Eukaryota</taxon>
        <taxon>Metazoa</taxon>
        <taxon>Hemichordata</taxon>
        <taxon>Enteropneusta</taxon>
        <taxon>Harrimaniidae</taxon>
        <taxon>Saccoglossus</taxon>
    </lineage>
</organism>
<dbReference type="InterPro" id="IPR000172">
    <property type="entry name" value="GMC_OxRdtase_N"/>
</dbReference>
<evidence type="ECO:0000256" key="2">
    <source>
        <dbReference type="ARBA" id="ARBA00010790"/>
    </source>
</evidence>
<dbReference type="InterPro" id="IPR007867">
    <property type="entry name" value="GMC_OxRtase_C"/>
</dbReference>
<keyword evidence="3" id="KW-0285">Flavoprotein</keyword>
<dbReference type="Gene3D" id="3.50.50.60">
    <property type="entry name" value="FAD/NAD(P)-binding domain"/>
    <property type="match status" value="1"/>
</dbReference>
<keyword evidence="7" id="KW-1185">Reference proteome</keyword>
<gene>
    <name evidence="8" type="primary">LOC100372728</name>
</gene>
<comment type="cofactor">
    <cofactor evidence="1">
        <name>FAD</name>
        <dbReference type="ChEBI" id="CHEBI:57692"/>
    </cofactor>
</comment>
<evidence type="ECO:0000313" key="7">
    <source>
        <dbReference type="Proteomes" id="UP000694865"/>
    </source>
</evidence>
<comment type="similarity">
    <text evidence="2">Belongs to the GMC oxidoreductase family.</text>
</comment>
<dbReference type="PROSITE" id="PS00624">
    <property type="entry name" value="GMC_OXRED_2"/>
    <property type="match status" value="1"/>
</dbReference>
<proteinExistence type="inferred from homology"/>